<dbReference type="EMBL" id="NKUA01000015">
    <property type="protein sequence ID" value="PYD78292.1"/>
    <property type="molecule type" value="Genomic_DNA"/>
</dbReference>
<name>A0A318QM17_9PROT</name>
<evidence type="ECO:0000313" key="1">
    <source>
        <dbReference type="EMBL" id="PYD78292.1"/>
    </source>
</evidence>
<accession>A0A318QM17</accession>
<gene>
    <name evidence="1" type="ORF">CFR77_11500</name>
</gene>
<reference evidence="1 2" key="1">
    <citation type="submission" date="2017-07" db="EMBL/GenBank/DDBJ databases">
        <title>A draft genome sequence of Komagataeibacter sucrofermentans LMG 18788.</title>
        <authorList>
            <person name="Skraban J."/>
            <person name="Cleenwerck I."/>
            <person name="Vandamme P."/>
            <person name="Trcek J."/>
        </authorList>
    </citation>
    <scope>NUCLEOTIDE SEQUENCE [LARGE SCALE GENOMIC DNA]</scope>
    <source>
        <strain evidence="1 2">LMG 18788</strain>
    </source>
</reference>
<sequence length="74" mass="8608">MLILFEILSREMDRPRYGKFQAFAGSDAQIWAFDGLLAALEHVLSEPFSHDYDRLLSEAANALIRRRGRIEPEW</sequence>
<protein>
    <submittedName>
        <fullName evidence="1">Uncharacterized protein</fullName>
    </submittedName>
</protein>
<organism evidence="1 2">
    <name type="scientific">Komagataeibacter sucrofermentans</name>
    <dbReference type="NCBI Taxonomy" id="1053551"/>
    <lineage>
        <taxon>Bacteria</taxon>
        <taxon>Pseudomonadati</taxon>
        <taxon>Pseudomonadota</taxon>
        <taxon>Alphaproteobacteria</taxon>
        <taxon>Acetobacterales</taxon>
        <taxon>Acetobacteraceae</taxon>
        <taxon>Komagataeibacter</taxon>
    </lineage>
</organism>
<evidence type="ECO:0000313" key="2">
    <source>
        <dbReference type="Proteomes" id="UP000247814"/>
    </source>
</evidence>
<keyword evidence="2" id="KW-1185">Reference proteome</keyword>
<dbReference type="AlphaFoldDB" id="A0A318QM17"/>
<dbReference type="Proteomes" id="UP000247814">
    <property type="component" value="Unassembled WGS sequence"/>
</dbReference>
<proteinExistence type="predicted"/>
<comment type="caution">
    <text evidence="1">The sequence shown here is derived from an EMBL/GenBank/DDBJ whole genome shotgun (WGS) entry which is preliminary data.</text>
</comment>